<evidence type="ECO:0000256" key="7">
    <source>
        <dbReference type="ARBA" id="ARBA00023136"/>
    </source>
</evidence>
<evidence type="ECO:0000256" key="5">
    <source>
        <dbReference type="ARBA" id="ARBA00022989"/>
    </source>
</evidence>
<dbReference type="PANTHER" id="PTHR31086">
    <property type="entry name" value="ALUMINUM-ACTIVATED MALATE TRANSPORTER 10"/>
    <property type="match status" value="1"/>
</dbReference>
<keyword evidence="11" id="KW-1185">Reference proteome</keyword>
<dbReference type="EMBL" id="BEGY01000015">
    <property type="protein sequence ID" value="GAX76148.1"/>
    <property type="molecule type" value="Genomic_DNA"/>
</dbReference>
<feature type="transmembrane region" description="Helical" evidence="9">
    <location>
        <begin position="48"/>
        <end position="66"/>
    </location>
</feature>
<evidence type="ECO:0000313" key="10">
    <source>
        <dbReference type="EMBL" id="GAX76148.1"/>
    </source>
</evidence>
<evidence type="ECO:0000256" key="9">
    <source>
        <dbReference type="SAM" id="Phobius"/>
    </source>
</evidence>
<name>A0A250WZ82_9CHLO</name>
<dbReference type="GO" id="GO:0034220">
    <property type="term" value="P:monoatomic ion transmembrane transport"/>
    <property type="evidence" value="ECO:0007669"/>
    <property type="project" value="UniProtKB-KW"/>
</dbReference>
<reference evidence="10 11" key="1">
    <citation type="submission" date="2017-08" db="EMBL/GenBank/DDBJ databases">
        <title>Acidophilic green algal genome provides insights into adaptation to an acidic environment.</title>
        <authorList>
            <person name="Hirooka S."/>
            <person name="Hirose Y."/>
            <person name="Kanesaki Y."/>
            <person name="Higuchi S."/>
            <person name="Fujiwara T."/>
            <person name="Onuma R."/>
            <person name="Era A."/>
            <person name="Ohbayashi R."/>
            <person name="Uzuka A."/>
            <person name="Nozaki H."/>
            <person name="Yoshikawa H."/>
            <person name="Miyagishima S.Y."/>
        </authorList>
    </citation>
    <scope>NUCLEOTIDE SEQUENCE [LARGE SCALE GENOMIC DNA]</scope>
    <source>
        <strain evidence="10 11">NIES-2499</strain>
    </source>
</reference>
<dbReference type="InterPro" id="IPR020966">
    <property type="entry name" value="ALMT"/>
</dbReference>
<dbReference type="OrthoDB" id="544634at2759"/>
<evidence type="ECO:0000256" key="3">
    <source>
        <dbReference type="ARBA" id="ARBA00022448"/>
    </source>
</evidence>
<keyword evidence="8" id="KW-0407">Ion channel</keyword>
<evidence type="ECO:0000256" key="8">
    <source>
        <dbReference type="ARBA" id="ARBA00023303"/>
    </source>
</evidence>
<dbReference type="Proteomes" id="UP000232323">
    <property type="component" value="Unassembled WGS sequence"/>
</dbReference>
<organism evidence="10 11">
    <name type="scientific">Chlamydomonas eustigma</name>
    <dbReference type="NCBI Taxonomy" id="1157962"/>
    <lineage>
        <taxon>Eukaryota</taxon>
        <taxon>Viridiplantae</taxon>
        <taxon>Chlorophyta</taxon>
        <taxon>core chlorophytes</taxon>
        <taxon>Chlorophyceae</taxon>
        <taxon>CS clade</taxon>
        <taxon>Chlamydomonadales</taxon>
        <taxon>Chlamydomonadaceae</taxon>
        <taxon>Chlamydomonas</taxon>
    </lineage>
</organism>
<evidence type="ECO:0000256" key="4">
    <source>
        <dbReference type="ARBA" id="ARBA00022692"/>
    </source>
</evidence>
<keyword evidence="4 9" id="KW-0812">Transmembrane</keyword>
<evidence type="ECO:0000256" key="1">
    <source>
        <dbReference type="ARBA" id="ARBA00004141"/>
    </source>
</evidence>
<protein>
    <submittedName>
        <fullName evidence="10">Uncharacterized protein</fullName>
    </submittedName>
</protein>
<proteinExistence type="inferred from homology"/>
<evidence type="ECO:0000256" key="2">
    <source>
        <dbReference type="ARBA" id="ARBA00007079"/>
    </source>
</evidence>
<keyword evidence="6" id="KW-0406">Ion transport</keyword>
<dbReference type="Pfam" id="PF11744">
    <property type="entry name" value="ALMT"/>
    <property type="match status" value="1"/>
</dbReference>
<keyword evidence="5 9" id="KW-1133">Transmembrane helix</keyword>
<comment type="similarity">
    <text evidence="2">Belongs to the aromatic acid exporter (TC 2.A.85) family.</text>
</comment>
<evidence type="ECO:0000313" key="11">
    <source>
        <dbReference type="Proteomes" id="UP000232323"/>
    </source>
</evidence>
<accession>A0A250WZ82</accession>
<sequence>MLGLTVQFSSLAPRYPITQEIDVKCTPCCRLLKAQMYSWSHPPGIEDGVRVAICVTLFLAIGLALNEQLKYNVYLSDIQEFCSWGAITSIVVSSPLIGKAAQTGAQRFLGTYVGGSIGIAFLYSGQVTAYIIMAFILTILATCAGTYLKADYGGKLCIVTFILVVGYTPTYSRAHHLLIYSLGRIFAISVGVCTALTASVFVFPKSATEIVLIELRNALQAVSDLHCACWEAIDMKAESSNVKLTSGAETFMCNQGIVDLSGSEQVLRKCEDAQLAFDNAIRTVEDHLAITVNEICIGVLFGHRILLPKWLWFLGLVKTFKTSALWCLKKTMAGHCGSSASISTVAVKDAVISIQPEFLSPPLLNSTPYRRSAPLTQQPDNMVPSLQASQLATPSLKRIRSRNKDTTVRGQQDSVSSASCVWLMTRPTIPPLEVSELCGSLRRLAHTIWSHHLALADGFGEDLMVIFRQRYPSHLLQAREHMHKFLQDALIFYSEPGKVCQTGATCMPLTNLEAYGQCVTEFLEMSLKLYAEAVKHVKDVERVSTPSVYGEGDYDYSHNSLTAQQLQGQERLPFLSKERREFSNYSKQIASPVAELPALMIPATEVGYEARLRWDAKKLAMQQMYEEACGLRQALHNFVPLVPGNGPCA</sequence>
<feature type="transmembrane region" description="Helical" evidence="9">
    <location>
        <begin position="177"/>
        <end position="203"/>
    </location>
</feature>
<dbReference type="STRING" id="1157962.A0A250WZ82"/>
<keyword evidence="3" id="KW-0813">Transport</keyword>
<evidence type="ECO:0000256" key="6">
    <source>
        <dbReference type="ARBA" id="ARBA00023065"/>
    </source>
</evidence>
<dbReference type="AlphaFoldDB" id="A0A250WZ82"/>
<dbReference type="GO" id="GO:0016020">
    <property type="term" value="C:membrane"/>
    <property type="evidence" value="ECO:0007669"/>
    <property type="project" value="UniProtKB-SubCell"/>
</dbReference>
<comment type="caution">
    <text evidence="10">The sequence shown here is derived from an EMBL/GenBank/DDBJ whole genome shotgun (WGS) entry which is preliminary data.</text>
</comment>
<keyword evidence="7 9" id="KW-0472">Membrane</keyword>
<gene>
    <name evidence="10" type="ORF">CEUSTIGMA_g3592.t1</name>
</gene>
<feature type="transmembrane region" description="Helical" evidence="9">
    <location>
        <begin position="117"/>
        <end position="140"/>
    </location>
</feature>
<dbReference type="GO" id="GO:0015743">
    <property type="term" value="P:malate transport"/>
    <property type="evidence" value="ECO:0007669"/>
    <property type="project" value="InterPro"/>
</dbReference>
<comment type="subcellular location">
    <subcellularLocation>
        <location evidence="1">Membrane</location>
        <topology evidence="1">Multi-pass membrane protein</topology>
    </subcellularLocation>
</comment>